<evidence type="ECO:0000313" key="2">
    <source>
        <dbReference type="EMBL" id="KKN76153.1"/>
    </source>
</evidence>
<organism evidence="2">
    <name type="scientific">marine sediment metagenome</name>
    <dbReference type="NCBI Taxonomy" id="412755"/>
    <lineage>
        <taxon>unclassified sequences</taxon>
        <taxon>metagenomes</taxon>
        <taxon>ecological metagenomes</taxon>
    </lineage>
</organism>
<dbReference type="SUPFAM" id="SSF102405">
    <property type="entry name" value="MCP/YpsA-like"/>
    <property type="match status" value="1"/>
</dbReference>
<name>A0A0F9WD44_9ZZZZ</name>
<accession>A0A0F9WD44</accession>
<feature type="domain" description="YspA cpYpsA-related SLOG" evidence="1">
    <location>
        <begin position="3"/>
        <end position="65"/>
    </location>
</feature>
<evidence type="ECO:0000259" key="1">
    <source>
        <dbReference type="Pfam" id="PF10686"/>
    </source>
</evidence>
<dbReference type="AlphaFoldDB" id="A0A0F9WD44"/>
<dbReference type="Pfam" id="PF10686">
    <property type="entry name" value="YAcAr"/>
    <property type="match status" value="1"/>
</dbReference>
<proteinExistence type="predicted"/>
<gene>
    <name evidence="2" type="ORF">LCGC14_0373480</name>
</gene>
<dbReference type="EMBL" id="LAZR01000299">
    <property type="protein sequence ID" value="KKN76153.1"/>
    <property type="molecule type" value="Genomic_DNA"/>
</dbReference>
<comment type="caution">
    <text evidence="2">The sequence shown here is derived from an EMBL/GenBank/DDBJ whole genome shotgun (WGS) entry which is preliminary data.</text>
</comment>
<dbReference type="InterPro" id="IPR019627">
    <property type="entry name" value="YAcAr"/>
</dbReference>
<protein>
    <recommendedName>
        <fullName evidence="1">YspA cpYpsA-related SLOG domain-containing protein</fullName>
    </recommendedName>
</protein>
<sequence length="118" mass="13448">MDKIIVAGGRDFDDYFMVCLTLERRFAINDEIVSGGAKGADALGERYAHEQATNFRRFPADWDRYGKGAGWRRNKEMAEYADVLIAFWDGKSTGTRSMIHLALKHGLEVHVYRYGPKT</sequence>
<reference evidence="2" key="1">
    <citation type="journal article" date="2015" name="Nature">
        <title>Complex archaea that bridge the gap between prokaryotes and eukaryotes.</title>
        <authorList>
            <person name="Spang A."/>
            <person name="Saw J.H."/>
            <person name="Jorgensen S.L."/>
            <person name="Zaremba-Niedzwiedzka K."/>
            <person name="Martijn J."/>
            <person name="Lind A.E."/>
            <person name="van Eijk R."/>
            <person name="Schleper C."/>
            <person name="Guy L."/>
            <person name="Ettema T.J."/>
        </authorList>
    </citation>
    <scope>NUCLEOTIDE SEQUENCE</scope>
</reference>